<dbReference type="RefSeq" id="WP_274149495.1">
    <property type="nucleotide sequence ID" value="NZ_CP117811.1"/>
</dbReference>
<accession>A0ABY7VP62</accession>
<keyword evidence="3" id="KW-1185">Reference proteome</keyword>
<name>A0ABY7VP62_9BACT</name>
<dbReference type="Proteomes" id="UP001214250">
    <property type="component" value="Chromosome 1"/>
</dbReference>
<evidence type="ECO:0000313" key="3">
    <source>
        <dbReference type="Proteomes" id="UP001214250"/>
    </source>
</evidence>
<evidence type="ECO:0000259" key="1">
    <source>
        <dbReference type="Pfam" id="PF11695"/>
    </source>
</evidence>
<gene>
    <name evidence="2" type="ORF">PQO03_08465</name>
</gene>
<reference evidence="2 3" key="1">
    <citation type="submission" date="2023-02" db="EMBL/GenBank/DDBJ databases">
        <title>Genome sequence of Lentisphaera profundi SAORIC-696.</title>
        <authorList>
            <person name="Kim e."/>
            <person name="Cho J.-C."/>
            <person name="Choi A."/>
            <person name="Kang I."/>
        </authorList>
    </citation>
    <scope>NUCLEOTIDE SEQUENCE [LARGE SCALE GENOMIC DNA]</scope>
    <source>
        <strain evidence="2 3">SAORIC-696</strain>
    </source>
</reference>
<dbReference type="Pfam" id="PF11695">
    <property type="entry name" value="DUF3291"/>
    <property type="match status" value="1"/>
</dbReference>
<dbReference type="InterPro" id="IPR011008">
    <property type="entry name" value="Dimeric_a/b-barrel"/>
</dbReference>
<protein>
    <submittedName>
        <fullName evidence="2">DUF3291 domain-containing protein</fullName>
    </submittedName>
</protein>
<dbReference type="EMBL" id="CP117811">
    <property type="protein sequence ID" value="WDE95747.1"/>
    <property type="molecule type" value="Genomic_DNA"/>
</dbReference>
<feature type="domain" description="DUF3291" evidence="1">
    <location>
        <begin position="3"/>
        <end position="141"/>
    </location>
</feature>
<organism evidence="2 3">
    <name type="scientific">Lentisphaera profundi</name>
    <dbReference type="NCBI Taxonomy" id="1658616"/>
    <lineage>
        <taxon>Bacteria</taxon>
        <taxon>Pseudomonadati</taxon>
        <taxon>Lentisphaerota</taxon>
        <taxon>Lentisphaeria</taxon>
        <taxon>Lentisphaerales</taxon>
        <taxon>Lentisphaeraceae</taxon>
        <taxon>Lentisphaera</taxon>
    </lineage>
</organism>
<sequence length="148" mass="17290">MQLAQINIAKPKAALDDPLMKDFVDNLAHINALAESSEGFVWRFQKNYESNKETTSYFGDASILPNLSVWKSLEDLKNFLFKTEHLVFLKRRREWFETISTPSFIMWWVPKGHRPSLAEANERLNYYTKNGESSYAFTIKKPHQAPFL</sequence>
<proteinExistence type="predicted"/>
<dbReference type="SUPFAM" id="SSF54909">
    <property type="entry name" value="Dimeric alpha+beta barrel"/>
    <property type="match status" value="1"/>
</dbReference>
<dbReference type="InterPro" id="IPR021708">
    <property type="entry name" value="DUF3291"/>
</dbReference>
<evidence type="ECO:0000313" key="2">
    <source>
        <dbReference type="EMBL" id="WDE95747.1"/>
    </source>
</evidence>